<dbReference type="Proteomes" id="UP000237647">
    <property type="component" value="Unassembled WGS sequence"/>
</dbReference>
<evidence type="ECO:0000313" key="1">
    <source>
        <dbReference type="EMBL" id="PRY63485.1"/>
    </source>
</evidence>
<dbReference type="EMBL" id="PVTK01000008">
    <property type="protein sequence ID" value="PRY63485.1"/>
    <property type="molecule type" value="Genomic_DNA"/>
</dbReference>
<sequence>MISLTANRMSALDKAFLLCNQAENFDDFASGVHILLDRAVNSAEQEAHILFESGSVEDGWTSKIIARLDNGFCLKARPATAGGNADIVIEHLSGDFTIICESKILGEIPNSTSKYYNNHLLEGMKQLVTRYSTATVGQDHCILLIFCFAPMMRDAIDKWKQYFFDKSKNGTDDDKKHFKNLGDYNFVSYVGQRGFFTSHTHHSSGYPVKVRHVPVCLYHQPVDKSAKRKT</sequence>
<comment type="caution">
    <text evidence="1">The sequence shown here is derived from an EMBL/GenBank/DDBJ whole genome shotgun (WGS) entry which is preliminary data.</text>
</comment>
<accession>A0A2T0UZX5</accession>
<organism evidence="1 2">
    <name type="scientific">Vreelandella songnenensis</name>
    <dbReference type="NCBI Taxonomy" id="1176243"/>
    <lineage>
        <taxon>Bacteria</taxon>
        <taxon>Pseudomonadati</taxon>
        <taxon>Pseudomonadota</taxon>
        <taxon>Gammaproteobacteria</taxon>
        <taxon>Oceanospirillales</taxon>
        <taxon>Halomonadaceae</taxon>
        <taxon>Vreelandella</taxon>
    </lineage>
</organism>
<evidence type="ECO:0000313" key="2">
    <source>
        <dbReference type="Proteomes" id="UP000237647"/>
    </source>
</evidence>
<dbReference type="AlphaFoldDB" id="A0A2T0UZX5"/>
<name>A0A2T0UZX5_9GAMM</name>
<keyword evidence="2" id="KW-1185">Reference proteome</keyword>
<reference evidence="1 2" key="1">
    <citation type="submission" date="2018-03" db="EMBL/GenBank/DDBJ databases">
        <title>Genomic Encyclopedia of Type Strains, Phase III (KMG-III): the genomes of soil and plant-associated and newly described type strains.</title>
        <authorList>
            <person name="Whitman W."/>
        </authorList>
    </citation>
    <scope>NUCLEOTIDE SEQUENCE [LARGE SCALE GENOMIC DNA]</scope>
    <source>
        <strain evidence="1 2">CGMCC 1.12152</strain>
    </source>
</reference>
<proteinExistence type="predicted"/>
<dbReference type="RefSeq" id="WP_146130255.1">
    <property type="nucleotide sequence ID" value="NZ_PVTK01000008.1"/>
</dbReference>
<protein>
    <submittedName>
        <fullName evidence="1">Uncharacterized protein</fullName>
    </submittedName>
</protein>
<gene>
    <name evidence="1" type="ORF">B0H98_10880</name>
</gene>
<dbReference type="OrthoDB" id="509598at2"/>